<protein>
    <submittedName>
        <fullName evidence="2">Putative inner membrane protein</fullName>
    </submittedName>
</protein>
<feature type="transmembrane region" description="Helical" evidence="1">
    <location>
        <begin position="158"/>
        <end position="180"/>
    </location>
</feature>
<gene>
    <name evidence="2" type="ORF">CAP_6067</name>
</gene>
<name>A0A017TI50_9BACT</name>
<dbReference type="Proteomes" id="UP000019678">
    <property type="component" value="Unassembled WGS sequence"/>
</dbReference>
<dbReference type="eggNOG" id="COG3202">
    <property type="taxonomic scope" value="Bacteria"/>
</dbReference>
<dbReference type="PANTHER" id="PTHR43596:SF1">
    <property type="entry name" value="ADP,ATP CARRIER PROTEIN"/>
    <property type="match status" value="1"/>
</dbReference>
<reference evidence="2 3" key="1">
    <citation type="submission" date="2013-05" db="EMBL/GenBank/DDBJ databases">
        <title>Genome assembly of Chondromyces apiculatus DSM 436.</title>
        <authorList>
            <person name="Sharma G."/>
            <person name="Khatri I."/>
            <person name="Kaur C."/>
            <person name="Mayilraj S."/>
            <person name="Subramanian S."/>
        </authorList>
    </citation>
    <scope>NUCLEOTIDE SEQUENCE [LARGE SCALE GENOMIC DNA]</scope>
    <source>
        <strain evidence="2 3">DSM 436</strain>
    </source>
</reference>
<comment type="caution">
    <text evidence="2">The sequence shown here is derived from an EMBL/GenBank/DDBJ whole genome shotgun (WGS) entry which is preliminary data.</text>
</comment>
<feature type="transmembrane region" description="Helical" evidence="1">
    <location>
        <begin position="295"/>
        <end position="315"/>
    </location>
</feature>
<dbReference type="AlphaFoldDB" id="A0A017TI50"/>
<evidence type="ECO:0000256" key="1">
    <source>
        <dbReference type="SAM" id="Phobius"/>
    </source>
</evidence>
<dbReference type="PANTHER" id="PTHR43596">
    <property type="entry name" value="ADP,ATP CARRIER PROTEIN"/>
    <property type="match status" value="1"/>
</dbReference>
<dbReference type="RefSeq" id="WP_052374128.1">
    <property type="nucleotide sequence ID" value="NZ_ASRX01000005.1"/>
</dbReference>
<feature type="transmembrane region" description="Helical" evidence="1">
    <location>
        <begin position="127"/>
        <end position="146"/>
    </location>
</feature>
<evidence type="ECO:0000313" key="3">
    <source>
        <dbReference type="Proteomes" id="UP000019678"/>
    </source>
</evidence>
<dbReference type="InterPro" id="IPR036259">
    <property type="entry name" value="MFS_trans_sf"/>
</dbReference>
<feature type="transmembrane region" description="Helical" evidence="1">
    <location>
        <begin position="322"/>
        <end position="349"/>
    </location>
</feature>
<organism evidence="2 3">
    <name type="scientific">Chondromyces apiculatus DSM 436</name>
    <dbReference type="NCBI Taxonomy" id="1192034"/>
    <lineage>
        <taxon>Bacteria</taxon>
        <taxon>Pseudomonadati</taxon>
        <taxon>Myxococcota</taxon>
        <taxon>Polyangia</taxon>
        <taxon>Polyangiales</taxon>
        <taxon>Polyangiaceae</taxon>
        <taxon>Chondromyces</taxon>
    </lineage>
</organism>
<keyword evidence="1" id="KW-0472">Membrane</keyword>
<sequence>MQQRTQWTIGARIRASLFGVEPLGPAEARSIPWAAAVVGIVLGTWYFIRPVRDEIASRQGVVLSALTTATFVVMLVAMPLYAAIVKRSTPRRLLPGVYGVFALMLVAFWAALTQAPAGMVVWVERAFFVWASVFSVFAVSVFWGLMADVFTEGQGKRFFGAVAAGGSLGGVLGSAAASLVLSPPASLPWLKVSPTGMLLIAAFTLLLSVLGLRGIHAAPEESSADAEVKGRALPVDEERIEGTIWASLAAPFRSPYLLGVCGYLFLYTVTSTFLYFQQTSIVGQAIADKAQRAAIFAQTDLVVNVVTFVAQLFLASRAMMRLGVGVTLCIVPVLTLLGFVGLTMAPVLWLVMGFQIVRRIANFALARPAREVLFTVVSREDKYKAKAFIDTVIYRAGDTVSGWLYAGLDVFGLGLALLAGVAAGISAAWVVVAGLLGRSHERMVARAAPRVRMVARAAPRVSHSASSGAPG</sequence>
<feature type="transmembrane region" description="Helical" evidence="1">
    <location>
        <begin position="410"/>
        <end position="436"/>
    </location>
</feature>
<keyword evidence="1" id="KW-1133">Transmembrane helix</keyword>
<dbReference type="Gene3D" id="1.20.1250.20">
    <property type="entry name" value="MFS general substrate transporter like domains"/>
    <property type="match status" value="1"/>
</dbReference>
<dbReference type="SUPFAM" id="SSF103473">
    <property type="entry name" value="MFS general substrate transporter"/>
    <property type="match status" value="1"/>
</dbReference>
<accession>A0A017TI50</accession>
<keyword evidence="1" id="KW-0812">Transmembrane</keyword>
<keyword evidence="3" id="KW-1185">Reference proteome</keyword>
<feature type="transmembrane region" description="Helical" evidence="1">
    <location>
        <begin position="60"/>
        <end position="84"/>
    </location>
</feature>
<dbReference type="STRING" id="1192034.CAP_6067"/>
<feature type="transmembrane region" description="Helical" evidence="1">
    <location>
        <begin position="31"/>
        <end position="48"/>
    </location>
</feature>
<proteinExistence type="predicted"/>
<feature type="transmembrane region" description="Helical" evidence="1">
    <location>
        <begin position="256"/>
        <end position="275"/>
    </location>
</feature>
<feature type="transmembrane region" description="Helical" evidence="1">
    <location>
        <begin position="192"/>
        <end position="212"/>
    </location>
</feature>
<dbReference type="EMBL" id="ASRX01000005">
    <property type="protein sequence ID" value="EYF08306.1"/>
    <property type="molecule type" value="Genomic_DNA"/>
</dbReference>
<feature type="transmembrane region" description="Helical" evidence="1">
    <location>
        <begin position="96"/>
        <end position="115"/>
    </location>
</feature>
<dbReference type="OrthoDB" id="199378at2"/>
<evidence type="ECO:0000313" key="2">
    <source>
        <dbReference type="EMBL" id="EYF08306.1"/>
    </source>
</evidence>